<dbReference type="PANTHER" id="PTHR42855:SF2">
    <property type="entry name" value="DRUG RESISTANCE ABC TRANSPORTER,ATP-BINDING PROTEIN"/>
    <property type="match status" value="1"/>
</dbReference>
<organism evidence="5 6">
    <name type="scientific">Sedimentibacter saalensis</name>
    <dbReference type="NCBI Taxonomy" id="130788"/>
    <lineage>
        <taxon>Bacteria</taxon>
        <taxon>Bacillati</taxon>
        <taxon>Bacillota</taxon>
        <taxon>Tissierellia</taxon>
        <taxon>Sedimentibacter</taxon>
    </lineage>
</organism>
<dbReference type="SUPFAM" id="SSF52540">
    <property type="entry name" value="P-loop containing nucleoside triphosphate hydrolases"/>
    <property type="match status" value="2"/>
</dbReference>
<feature type="domain" description="ABC transporter" evidence="4">
    <location>
        <begin position="4"/>
        <end position="259"/>
    </location>
</feature>
<dbReference type="Gene3D" id="3.40.50.300">
    <property type="entry name" value="P-loop containing nucleotide triphosphate hydrolases"/>
    <property type="match status" value="2"/>
</dbReference>
<reference evidence="5 6" key="1">
    <citation type="submission" date="2019-07" db="EMBL/GenBank/DDBJ databases">
        <title>Genomic Encyclopedia of Type Strains, Phase I: the one thousand microbial genomes (KMG-I) project.</title>
        <authorList>
            <person name="Kyrpides N."/>
        </authorList>
    </citation>
    <scope>NUCLEOTIDE SEQUENCE [LARGE SCALE GENOMIC DNA]</scope>
    <source>
        <strain evidence="5 6">DSM 13558</strain>
    </source>
</reference>
<dbReference type="RefSeq" id="WP_145085319.1">
    <property type="nucleotide sequence ID" value="NZ_JAYFNS010000030.1"/>
</dbReference>
<feature type="coiled-coil region" evidence="3">
    <location>
        <begin position="255"/>
        <end position="308"/>
    </location>
</feature>
<keyword evidence="6" id="KW-1185">Reference proteome</keyword>
<dbReference type="SMART" id="SM00382">
    <property type="entry name" value="AAA"/>
    <property type="match status" value="2"/>
</dbReference>
<keyword evidence="2" id="KW-0067">ATP-binding</keyword>
<evidence type="ECO:0000313" key="6">
    <source>
        <dbReference type="Proteomes" id="UP000315343"/>
    </source>
</evidence>
<dbReference type="InterPro" id="IPR017871">
    <property type="entry name" value="ABC_transporter-like_CS"/>
</dbReference>
<keyword evidence="1" id="KW-0547">Nucleotide-binding</keyword>
<feature type="domain" description="ABC transporter" evidence="4">
    <location>
        <begin position="333"/>
        <end position="545"/>
    </location>
</feature>
<dbReference type="GO" id="GO:0016887">
    <property type="term" value="F:ATP hydrolysis activity"/>
    <property type="evidence" value="ECO:0007669"/>
    <property type="project" value="InterPro"/>
</dbReference>
<proteinExistence type="predicted"/>
<dbReference type="AlphaFoldDB" id="A0A562J4K3"/>
<gene>
    <name evidence="5" type="ORF">LY60_02948</name>
</gene>
<feature type="coiled-coil region" evidence="3">
    <location>
        <begin position="530"/>
        <end position="632"/>
    </location>
</feature>
<dbReference type="InterPro" id="IPR003593">
    <property type="entry name" value="AAA+_ATPase"/>
</dbReference>
<dbReference type="EMBL" id="VLKH01000010">
    <property type="protein sequence ID" value="TWH78109.1"/>
    <property type="molecule type" value="Genomic_DNA"/>
</dbReference>
<feature type="coiled-coil region" evidence="3">
    <location>
        <begin position="84"/>
        <end position="114"/>
    </location>
</feature>
<dbReference type="FunFam" id="3.40.50.300:FF:000011">
    <property type="entry name" value="Putative ABC transporter ATP-binding component"/>
    <property type="match status" value="1"/>
</dbReference>
<evidence type="ECO:0000256" key="3">
    <source>
        <dbReference type="SAM" id="Coils"/>
    </source>
</evidence>
<evidence type="ECO:0000256" key="2">
    <source>
        <dbReference type="ARBA" id="ARBA00022840"/>
    </source>
</evidence>
<dbReference type="InterPro" id="IPR003439">
    <property type="entry name" value="ABC_transporter-like_ATP-bd"/>
</dbReference>
<evidence type="ECO:0000256" key="1">
    <source>
        <dbReference type="ARBA" id="ARBA00022741"/>
    </source>
</evidence>
<dbReference type="InterPro" id="IPR027417">
    <property type="entry name" value="P-loop_NTPase"/>
</dbReference>
<protein>
    <submittedName>
        <fullName evidence="5">ATPase subunit of ABC transporter with duplicated ATPase domains</fullName>
    </submittedName>
</protein>
<dbReference type="Proteomes" id="UP000315343">
    <property type="component" value="Unassembled WGS sequence"/>
</dbReference>
<dbReference type="GO" id="GO:0005524">
    <property type="term" value="F:ATP binding"/>
    <property type="evidence" value="ECO:0007669"/>
    <property type="project" value="UniProtKB-KW"/>
</dbReference>
<evidence type="ECO:0000313" key="5">
    <source>
        <dbReference type="EMBL" id="TWH78109.1"/>
    </source>
</evidence>
<dbReference type="Pfam" id="PF12848">
    <property type="entry name" value="ABC_tran_Xtn"/>
    <property type="match status" value="1"/>
</dbReference>
<dbReference type="InterPro" id="IPR032781">
    <property type="entry name" value="ABC_tran_Xtn"/>
</dbReference>
<dbReference type="NCBIfam" id="NF000355">
    <property type="entry name" value="ribo_prot_ABC_F"/>
    <property type="match status" value="1"/>
</dbReference>
<evidence type="ECO:0000259" key="4">
    <source>
        <dbReference type="PROSITE" id="PS50893"/>
    </source>
</evidence>
<name>A0A562J4K3_9FIRM</name>
<dbReference type="PANTHER" id="PTHR42855">
    <property type="entry name" value="ABC TRANSPORTER ATP-BINDING SUBUNIT"/>
    <property type="match status" value="1"/>
</dbReference>
<dbReference type="CDD" id="cd03221">
    <property type="entry name" value="ABCF_EF-3"/>
    <property type="match status" value="2"/>
</dbReference>
<dbReference type="OrthoDB" id="9801441at2"/>
<sequence length="637" mass="74074">MIELGISNLSKMYGVDKIFENVTFDVKTKDKIALIGRNGTGKTTLMKIMAGKESFQEGQVNKRKGLTIGYLEQIPNYDDDNTVLDVLKEAFKNTEEIKAQMEEIEKTFDILKGEELETAIKKYGNLHDSYEIAGGYSVKEKLSKILKGLEISEELQNRKFNLLSGGEKTRVILGKILLEEPELLLLDEPSNHLDIKSVEWLEEYLNLYQGTIVIVSHDRYFLDRVVNKIIELEPDGVQIYNGNYSKYVAEKELRFLQAMKEYESQQKKIKKMEDQIQRYRIWGEMRDSDKMYKRAKELEKRLEKIEKINKPIVDKKTADFHIDNVSRTGREVIKVENLEKSFDSKKLFEDLSFTLFYKDSLCILGENGTGKSTMLKIILDEIKSDAGSVKIGSNVKIGYLPQEVSFDREDVSIVDYFSYHYGISISEARKELAKIMFAGEDVYKHISTLSGGEKSRLKLGMLIYENVNTLVLDEPTNHLDIESREVLEENLINYEGTILFVSHDRYFVDKIATCIGEIENKKFKIYDFDYESYKNEKQRIAELKQSAEEKEEKAVSKNKEIYQKKKEETRAAEKAKRDLAKLENNILDTENKIIELEKILNTSSAEWDLNEYNNKYDEYVKLKEKIENLYLELELYQ</sequence>
<dbReference type="PROSITE" id="PS00211">
    <property type="entry name" value="ABC_TRANSPORTER_1"/>
    <property type="match status" value="2"/>
</dbReference>
<accession>A0A562J4K3</accession>
<dbReference type="InterPro" id="IPR051309">
    <property type="entry name" value="ABCF_ATPase"/>
</dbReference>
<dbReference type="PROSITE" id="PS50893">
    <property type="entry name" value="ABC_TRANSPORTER_2"/>
    <property type="match status" value="2"/>
</dbReference>
<dbReference type="Pfam" id="PF00005">
    <property type="entry name" value="ABC_tran"/>
    <property type="match status" value="2"/>
</dbReference>
<keyword evidence="3" id="KW-0175">Coiled coil</keyword>
<comment type="caution">
    <text evidence="5">The sequence shown here is derived from an EMBL/GenBank/DDBJ whole genome shotgun (WGS) entry which is preliminary data.</text>
</comment>